<dbReference type="InterPro" id="IPR050305">
    <property type="entry name" value="Small_GTPase_Rab"/>
</dbReference>
<evidence type="ECO:0000256" key="5">
    <source>
        <dbReference type="ARBA" id="ARBA00023289"/>
    </source>
</evidence>
<dbReference type="SMART" id="SM00175">
    <property type="entry name" value="RAB"/>
    <property type="match status" value="1"/>
</dbReference>
<evidence type="ECO:0000256" key="1">
    <source>
        <dbReference type="ARBA" id="ARBA00006270"/>
    </source>
</evidence>
<dbReference type="Proteomes" id="UP001432322">
    <property type="component" value="Unassembled WGS sequence"/>
</dbReference>
<evidence type="ECO:0000256" key="4">
    <source>
        <dbReference type="ARBA" id="ARBA00023288"/>
    </source>
</evidence>
<dbReference type="PROSITE" id="PS51419">
    <property type="entry name" value="RAB"/>
    <property type="match status" value="1"/>
</dbReference>
<evidence type="ECO:0000313" key="7">
    <source>
        <dbReference type="Proteomes" id="UP001432322"/>
    </source>
</evidence>
<keyword evidence="4" id="KW-0449">Lipoprotein</keyword>
<dbReference type="EMBL" id="BTSY01000005">
    <property type="protein sequence ID" value="GMT27189.1"/>
    <property type="molecule type" value="Genomic_DNA"/>
</dbReference>
<dbReference type="PANTHER" id="PTHR47980">
    <property type="entry name" value="LD44762P"/>
    <property type="match status" value="1"/>
</dbReference>
<organism evidence="6 7">
    <name type="scientific">Pristionchus fissidentatus</name>
    <dbReference type="NCBI Taxonomy" id="1538716"/>
    <lineage>
        <taxon>Eukaryota</taxon>
        <taxon>Metazoa</taxon>
        <taxon>Ecdysozoa</taxon>
        <taxon>Nematoda</taxon>
        <taxon>Chromadorea</taxon>
        <taxon>Rhabditida</taxon>
        <taxon>Rhabditina</taxon>
        <taxon>Diplogasteromorpha</taxon>
        <taxon>Diplogasteroidea</taxon>
        <taxon>Neodiplogasteridae</taxon>
        <taxon>Pristionchus</taxon>
    </lineage>
</organism>
<dbReference type="SUPFAM" id="SSF52540">
    <property type="entry name" value="P-loop containing nucleoside triphosphate hydrolases"/>
    <property type="match status" value="1"/>
</dbReference>
<accession>A0AAV5WBI4</accession>
<keyword evidence="7" id="KW-1185">Reference proteome</keyword>
<name>A0AAV5WBI4_9BILA</name>
<dbReference type="InterPro" id="IPR027417">
    <property type="entry name" value="P-loop_NTPase"/>
</dbReference>
<keyword evidence="5" id="KW-0636">Prenylation</keyword>
<keyword evidence="3" id="KW-0342">GTP-binding</keyword>
<dbReference type="PROSITE" id="PS51421">
    <property type="entry name" value="RAS"/>
    <property type="match status" value="1"/>
</dbReference>
<evidence type="ECO:0000256" key="2">
    <source>
        <dbReference type="ARBA" id="ARBA00022741"/>
    </source>
</evidence>
<dbReference type="GO" id="GO:0003924">
    <property type="term" value="F:GTPase activity"/>
    <property type="evidence" value="ECO:0007669"/>
    <property type="project" value="InterPro"/>
</dbReference>
<comment type="similarity">
    <text evidence="1">Belongs to the small GTPase superfamily. Rab family.</text>
</comment>
<dbReference type="FunFam" id="3.40.50.300:FF:001447">
    <property type="entry name" value="Ras-related protein Rab-1B"/>
    <property type="match status" value="1"/>
</dbReference>
<proteinExistence type="inferred from homology"/>
<sequence length="228" mass="26107">AARQHSNSSPNCLPFLYRLEVWPRIISQVFERPQIPAIMGQSASNTTMPTQNADYPKPYLDLLFKLVLVGDSNSDKMGILNRFCDETVDPFVITMDIDFKIKTIEMCGLKIKLQIWDTTSQERYRTITTLYCRGAHGIILVYDITSADSFDKMKTYMKDISENAFVDGVKILLANKCEMEYKRVVSKERGKKVASENNMSFLEVSSKENINIEKAFYTLVEDILNNVL</sequence>
<dbReference type="InterPro" id="IPR005225">
    <property type="entry name" value="Small_GTP-bd"/>
</dbReference>
<dbReference type="Gene3D" id="3.40.50.300">
    <property type="entry name" value="P-loop containing nucleotide triphosphate hydrolases"/>
    <property type="match status" value="1"/>
</dbReference>
<reference evidence="6" key="1">
    <citation type="submission" date="2023-10" db="EMBL/GenBank/DDBJ databases">
        <title>Genome assembly of Pristionchus species.</title>
        <authorList>
            <person name="Yoshida K."/>
            <person name="Sommer R.J."/>
        </authorList>
    </citation>
    <scope>NUCLEOTIDE SEQUENCE</scope>
    <source>
        <strain evidence="6">RS5133</strain>
    </source>
</reference>
<gene>
    <name evidence="6" type="ORF">PFISCL1PPCAC_18486</name>
</gene>
<dbReference type="SMART" id="SM00173">
    <property type="entry name" value="RAS"/>
    <property type="match status" value="1"/>
</dbReference>
<dbReference type="Pfam" id="PF00071">
    <property type="entry name" value="Ras"/>
    <property type="match status" value="1"/>
</dbReference>
<evidence type="ECO:0000256" key="3">
    <source>
        <dbReference type="ARBA" id="ARBA00023134"/>
    </source>
</evidence>
<dbReference type="InterPro" id="IPR001806">
    <property type="entry name" value="Small_GTPase"/>
</dbReference>
<evidence type="ECO:0008006" key="8">
    <source>
        <dbReference type="Google" id="ProtNLM"/>
    </source>
</evidence>
<dbReference type="AlphaFoldDB" id="A0AAV5WBI4"/>
<feature type="non-terminal residue" evidence="6">
    <location>
        <position position="1"/>
    </location>
</feature>
<dbReference type="PRINTS" id="PR00449">
    <property type="entry name" value="RASTRNSFRMNG"/>
</dbReference>
<dbReference type="GO" id="GO:0005525">
    <property type="term" value="F:GTP binding"/>
    <property type="evidence" value="ECO:0007669"/>
    <property type="project" value="UniProtKB-KW"/>
</dbReference>
<keyword evidence="2" id="KW-0547">Nucleotide-binding</keyword>
<protein>
    <recommendedName>
        <fullName evidence="8">ADP ribosylation factor</fullName>
    </recommendedName>
</protein>
<comment type="caution">
    <text evidence="6">The sequence shown here is derived from an EMBL/GenBank/DDBJ whole genome shotgun (WGS) entry which is preliminary data.</text>
</comment>
<dbReference type="NCBIfam" id="TIGR00231">
    <property type="entry name" value="small_GTP"/>
    <property type="match status" value="1"/>
</dbReference>
<dbReference type="SMART" id="SM00174">
    <property type="entry name" value="RHO"/>
    <property type="match status" value="1"/>
</dbReference>
<evidence type="ECO:0000313" key="6">
    <source>
        <dbReference type="EMBL" id="GMT27189.1"/>
    </source>
</evidence>